<organism evidence="1 2">
    <name type="scientific">Jannaschia pagri</name>
    <dbReference type="NCBI Taxonomy" id="2829797"/>
    <lineage>
        <taxon>Bacteria</taxon>
        <taxon>Pseudomonadati</taxon>
        <taxon>Pseudomonadota</taxon>
        <taxon>Alphaproteobacteria</taxon>
        <taxon>Rhodobacterales</taxon>
        <taxon>Roseobacteraceae</taxon>
        <taxon>Jannaschia</taxon>
    </lineage>
</organism>
<dbReference type="RefSeq" id="WP_220747240.1">
    <property type="nucleotide sequence ID" value="NZ_BPFH01000001.1"/>
</dbReference>
<reference evidence="1 2" key="1">
    <citation type="submission" date="2021-05" db="EMBL/GenBank/DDBJ databases">
        <title>Bacteria Genome sequencing.</title>
        <authorList>
            <person name="Takabe Y."/>
            <person name="Nakajima Y."/>
            <person name="Suzuki S."/>
            <person name="Shiozaki T."/>
        </authorList>
    </citation>
    <scope>NUCLEOTIDE SEQUENCE [LARGE SCALE GENOMIC DNA]</scope>
    <source>
        <strain evidence="1 2">AI_62</strain>
    </source>
</reference>
<evidence type="ECO:0000313" key="2">
    <source>
        <dbReference type="Proteomes" id="UP000786693"/>
    </source>
</evidence>
<name>A0ABQ4NH18_9RHOB</name>
<gene>
    <name evidence="1" type="ORF">JANAI62_03470</name>
</gene>
<accession>A0ABQ4NH18</accession>
<dbReference type="Proteomes" id="UP000786693">
    <property type="component" value="Unassembled WGS sequence"/>
</dbReference>
<dbReference type="EMBL" id="BPFH01000001">
    <property type="protein sequence ID" value="GIT93724.1"/>
    <property type="molecule type" value="Genomic_DNA"/>
</dbReference>
<evidence type="ECO:0000313" key="1">
    <source>
        <dbReference type="EMBL" id="GIT93724.1"/>
    </source>
</evidence>
<sequence>MSDFDLSNPDKVPLGGKLTPQQFIDMAKAHRAADQLASGHFERRDGQACSVGCFNYDLGQTPGDFEALSESTGYPEWAHRFQEAVFEGLPDGDRQDWHVQFAERAAAVSDWGAFYHRLMIAILKVAIPYDTSGCVKRVISLHKRAPDVSREEWAAARAAAGAAARRAFRDAFLEPEVGK</sequence>
<keyword evidence="2" id="KW-1185">Reference proteome</keyword>
<proteinExistence type="predicted"/>
<comment type="caution">
    <text evidence="1">The sequence shown here is derived from an EMBL/GenBank/DDBJ whole genome shotgun (WGS) entry which is preliminary data.</text>
</comment>
<protein>
    <submittedName>
        <fullName evidence="1">Uncharacterized protein</fullName>
    </submittedName>
</protein>